<dbReference type="CDD" id="cd17933">
    <property type="entry name" value="DEXSc_RecD-like"/>
    <property type="match status" value="1"/>
</dbReference>
<dbReference type="GO" id="GO:0043139">
    <property type="term" value="F:5'-3' DNA helicase activity"/>
    <property type="evidence" value="ECO:0007669"/>
    <property type="project" value="UniProtKB-UniRule"/>
</dbReference>
<dbReference type="Pfam" id="PF14490">
    <property type="entry name" value="HHH_RecD2"/>
    <property type="match status" value="1"/>
</dbReference>
<dbReference type="HAMAP" id="MF_01488">
    <property type="entry name" value="RecD2"/>
    <property type="match status" value="1"/>
</dbReference>
<dbReference type="PANTHER" id="PTHR43788">
    <property type="entry name" value="DNA2/NAM7 HELICASE FAMILY MEMBER"/>
    <property type="match status" value="1"/>
</dbReference>
<dbReference type="InterPro" id="IPR050534">
    <property type="entry name" value="Coronavir_polyprotein_1ab"/>
</dbReference>
<sequence length="738" mass="81361">MEEEQLNCIEGTVEAVIYQNEENGYTVLRLDAGDQGGITVVGCIPGAAPGESITVRGSWMRHASYGEQFKAETVDRRMPAGERAIFDYLASGAVRGIGAATARKIVEEFGGDALTVLEEHPERLTKIHGITRKRALAMGENFRLQLGMRRLLEFLGDHQLPLQLAMPLYRRYGDRTLEVLRANPYLLVDEELGVRFDQADALALDQGMEGDDPQRLEAGLLFELSHNLNNGHTFLPRRKLLAATAQLLGLEDLEALGDGLEALLERGEVIQEETAGEEAVYLFDLYEAECYVAERLAGMSRAELLPPEDLDSVLDRIQRDQGITYAPQQRSAVELAARSQVMLLTGGPGTGKTTSLRGVLALFDHMGLDTALAAPTGRAAKRLGELCGMEAYTIHRLLETQFDPGTGRLVFAHDESEPLKADAVIVDETSMVDITLMRALLSALRGECRLVLVGDPDQLPSVGPGNVLSDLIRSGRVPTVRLTEIFRQAAQSAIVMNAHSVNRGELPDLHNSAAKDFFFLRRTDPVRVADTIVELCRTRLPEKMGIPADQIQVLSPTRRHTTGTASLNRSIQEAVNPARPGKGERRFGEYIFREGDRVMQVRNNYDVMWRGRDNTDTGMGIFNGDVGVITRVDNRDEVITVDFEGRTVEYTPDMLSELEPAYAVTVHKAQGSEYRAVILAALDGAPMLLTRGVLYTAITRARELFIVVGDEGKVAQMVANNRQQRRYSGLRARLAAVE</sequence>
<evidence type="ECO:0000256" key="3">
    <source>
        <dbReference type="HAMAP-Rule" id="MF_01488"/>
    </source>
</evidence>
<feature type="domain" description="ATP-dependent RecD2 DNA helicase OB-fold" evidence="7">
    <location>
        <begin position="8"/>
        <end position="79"/>
    </location>
</feature>
<dbReference type="Pfam" id="PF23139">
    <property type="entry name" value="OB_YrrC"/>
    <property type="match status" value="1"/>
</dbReference>
<feature type="domain" description="ATP-dependent RecD2 DNA helicase-like helix-hairpin-helix" evidence="5">
    <location>
        <begin position="147"/>
        <end position="234"/>
    </location>
</feature>
<evidence type="ECO:0000313" key="8">
    <source>
        <dbReference type="EMBL" id="HJG87100.1"/>
    </source>
</evidence>
<dbReference type="SUPFAM" id="SSF47781">
    <property type="entry name" value="RuvA domain 2-like"/>
    <property type="match status" value="1"/>
</dbReference>
<dbReference type="InterPro" id="IPR010994">
    <property type="entry name" value="RuvA_2-like"/>
</dbReference>
<dbReference type="GO" id="GO:0016787">
    <property type="term" value="F:hydrolase activity"/>
    <property type="evidence" value="ECO:0007669"/>
    <property type="project" value="UniProtKB-KW"/>
</dbReference>
<evidence type="ECO:0000259" key="6">
    <source>
        <dbReference type="Pfam" id="PF18335"/>
    </source>
</evidence>
<feature type="domain" description="UvrD-like helicase C-terminal" evidence="4">
    <location>
        <begin position="660"/>
        <end position="708"/>
    </location>
</feature>
<gene>
    <name evidence="3" type="primary">recD2</name>
    <name evidence="8" type="ORF">K8V01_08780</name>
</gene>
<dbReference type="Proteomes" id="UP000760668">
    <property type="component" value="Unassembled WGS sequence"/>
</dbReference>
<dbReference type="InterPro" id="IPR006345">
    <property type="entry name" value="RecD2"/>
</dbReference>
<protein>
    <recommendedName>
        <fullName evidence="3">ATP-dependent RecD2 DNA helicase</fullName>
        <ecNumber evidence="3">5.6.2.3</ecNumber>
    </recommendedName>
    <alternativeName>
        <fullName evidence="3">DNA 5'-3' helicase subunit RecD2</fullName>
    </alternativeName>
</protein>
<dbReference type="InterPro" id="IPR027785">
    <property type="entry name" value="UvrD-like_helicase_C"/>
</dbReference>
<dbReference type="RefSeq" id="WP_295368692.1">
    <property type="nucleotide sequence ID" value="NZ_DYUC01000087.1"/>
</dbReference>
<evidence type="ECO:0000259" key="7">
    <source>
        <dbReference type="Pfam" id="PF23139"/>
    </source>
</evidence>
<dbReference type="GO" id="GO:0005524">
    <property type="term" value="F:ATP binding"/>
    <property type="evidence" value="ECO:0007669"/>
    <property type="project" value="UniProtKB-UniRule"/>
</dbReference>
<comment type="function">
    <text evidence="3">DNA-dependent ATPase and ATP-dependent 5'-3' DNA helicase. Has no activity on blunt DNA or DNA with 3'-overhangs, requires at least 10 bases of 5'-ssDNA for helicase activity.</text>
</comment>
<dbReference type="Gene3D" id="2.30.30.940">
    <property type="match status" value="1"/>
</dbReference>
<reference evidence="8" key="2">
    <citation type="submission" date="2021-09" db="EMBL/GenBank/DDBJ databases">
        <authorList>
            <person name="Gilroy R."/>
        </authorList>
    </citation>
    <scope>NUCLEOTIDE SEQUENCE</scope>
    <source>
        <strain evidence="8">CHK179-5677</strain>
    </source>
</reference>
<evidence type="ECO:0000256" key="1">
    <source>
        <dbReference type="ARBA" id="ARBA00022741"/>
    </source>
</evidence>
<name>A0A921MN21_9FIRM</name>
<evidence type="ECO:0000259" key="5">
    <source>
        <dbReference type="Pfam" id="PF14490"/>
    </source>
</evidence>
<dbReference type="InterPro" id="IPR027417">
    <property type="entry name" value="P-loop_NTPase"/>
</dbReference>
<organism evidence="8 9">
    <name type="scientific">Pseudoflavonifractor capillosus</name>
    <dbReference type="NCBI Taxonomy" id="106588"/>
    <lineage>
        <taxon>Bacteria</taxon>
        <taxon>Bacillati</taxon>
        <taxon>Bacillota</taxon>
        <taxon>Clostridia</taxon>
        <taxon>Eubacteriales</taxon>
        <taxon>Oscillospiraceae</taxon>
        <taxon>Pseudoflavonifractor</taxon>
    </lineage>
</organism>
<comment type="similarity">
    <text evidence="3">Belongs to the RecD family. RecD2 subfamily.</text>
</comment>
<reference evidence="8" key="1">
    <citation type="journal article" date="2021" name="PeerJ">
        <title>Extensive microbial diversity within the chicken gut microbiome revealed by metagenomics and culture.</title>
        <authorList>
            <person name="Gilroy R."/>
            <person name="Ravi A."/>
            <person name="Getino M."/>
            <person name="Pursley I."/>
            <person name="Horton D.L."/>
            <person name="Alikhan N.F."/>
            <person name="Baker D."/>
            <person name="Gharbi K."/>
            <person name="Hall N."/>
            <person name="Watson M."/>
            <person name="Adriaenssens E.M."/>
            <person name="Foster-Nyarko E."/>
            <person name="Jarju S."/>
            <person name="Secka A."/>
            <person name="Antonio M."/>
            <person name="Oren A."/>
            <person name="Chaudhuri R.R."/>
            <person name="La Ragione R."/>
            <person name="Hildebrand F."/>
            <person name="Pallen M.J."/>
        </authorList>
    </citation>
    <scope>NUCLEOTIDE SEQUENCE</scope>
    <source>
        <strain evidence="8">CHK179-5677</strain>
    </source>
</reference>
<dbReference type="GO" id="GO:0003677">
    <property type="term" value="F:DNA binding"/>
    <property type="evidence" value="ECO:0007669"/>
    <property type="project" value="UniProtKB-UniRule"/>
</dbReference>
<comment type="catalytic activity">
    <reaction evidence="3">
        <text>ATP + H2O = ADP + phosphate + H(+)</text>
        <dbReference type="Rhea" id="RHEA:13065"/>
        <dbReference type="ChEBI" id="CHEBI:15377"/>
        <dbReference type="ChEBI" id="CHEBI:15378"/>
        <dbReference type="ChEBI" id="CHEBI:30616"/>
        <dbReference type="ChEBI" id="CHEBI:43474"/>
        <dbReference type="ChEBI" id="CHEBI:456216"/>
        <dbReference type="EC" id="5.6.2.3"/>
    </reaction>
</comment>
<keyword evidence="3" id="KW-0238">DNA-binding</keyword>
<dbReference type="GO" id="GO:0017116">
    <property type="term" value="F:single-stranded DNA helicase activity"/>
    <property type="evidence" value="ECO:0007669"/>
    <property type="project" value="TreeGrafter"/>
</dbReference>
<keyword evidence="1 3" id="KW-0547">Nucleotide-binding</keyword>
<dbReference type="Gene3D" id="3.40.50.300">
    <property type="entry name" value="P-loop containing nucleotide triphosphate hydrolases"/>
    <property type="match status" value="2"/>
</dbReference>
<dbReference type="EMBL" id="DYUC01000087">
    <property type="protein sequence ID" value="HJG87100.1"/>
    <property type="molecule type" value="Genomic_DNA"/>
</dbReference>
<dbReference type="PANTHER" id="PTHR43788:SF6">
    <property type="entry name" value="DNA HELICASE B"/>
    <property type="match status" value="1"/>
</dbReference>
<feature type="binding site" evidence="3">
    <location>
        <begin position="349"/>
        <end position="353"/>
    </location>
    <ligand>
        <name>ATP</name>
        <dbReference type="ChEBI" id="CHEBI:30616"/>
    </ligand>
</feature>
<keyword evidence="3" id="KW-0413">Isomerase</keyword>
<evidence type="ECO:0000313" key="9">
    <source>
        <dbReference type="Proteomes" id="UP000760668"/>
    </source>
</evidence>
<dbReference type="GO" id="GO:0006310">
    <property type="term" value="P:DNA recombination"/>
    <property type="evidence" value="ECO:0007669"/>
    <property type="project" value="InterPro"/>
</dbReference>
<dbReference type="Pfam" id="PF18335">
    <property type="entry name" value="SH3_13"/>
    <property type="match status" value="1"/>
</dbReference>
<keyword evidence="3 8" id="KW-0347">Helicase</keyword>
<keyword evidence="2 3" id="KW-0067">ATP-binding</keyword>
<keyword evidence="3" id="KW-0378">Hydrolase</keyword>
<dbReference type="InterPro" id="IPR055446">
    <property type="entry name" value="RecD2_N_OB"/>
</dbReference>
<dbReference type="Pfam" id="PF13604">
    <property type="entry name" value="AAA_30"/>
    <property type="match status" value="1"/>
</dbReference>
<dbReference type="SUPFAM" id="SSF52540">
    <property type="entry name" value="P-loop containing nucleoside triphosphate hydrolases"/>
    <property type="match status" value="2"/>
</dbReference>
<dbReference type="Gene3D" id="1.10.150.20">
    <property type="entry name" value="5' to 3' exonuclease, C-terminal subdomain"/>
    <property type="match status" value="1"/>
</dbReference>
<dbReference type="GO" id="GO:0009338">
    <property type="term" value="C:exodeoxyribonuclease V complex"/>
    <property type="evidence" value="ECO:0007669"/>
    <property type="project" value="TreeGrafter"/>
</dbReference>
<dbReference type="InterPro" id="IPR029493">
    <property type="entry name" value="RecD2-like_HHH"/>
</dbReference>
<dbReference type="CDD" id="cd18809">
    <property type="entry name" value="SF1_C_RecD"/>
    <property type="match status" value="1"/>
</dbReference>
<dbReference type="InterPro" id="IPR041451">
    <property type="entry name" value="RecD2_SH13"/>
</dbReference>
<dbReference type="Pfam" id="PF13538">
    <property type="entry name" value="UvrD_C_2"/>
    <property type="match status" value="1"/>
</dbReference>
<dbReference type="EC" id="5.6.2.3" evidence="3"/>
<evidence type="ECO:0000259" key="4">
    <source>
        <dbReference type="Pfam" id="PF13538"/>
    </source>
</evidence>
<feature type="domain" description="ATP-dependent RecD2 DNA helicase SH3" evidence="6">
    <location>
        <begin position="567"/>
        <end position="643"/>
    </location>
</feature>
<dbReference type="AlphaFoldDB" id="A0A921MN21"/>
<comment type="caution">
    <text evidence="8">The sequence shown here is derived from an EMBL/GenBank/DDBJ whole genome shotgun (WGS) entry which is preliminary data.</text>
</comment>
<proteinExistence type="inferred from homology"/>
<dbReference type="Gene3D" id="1.10.10.2220">
    <property type="match status" value="1"/>
</dbReference>
<accession>A0A921MN21</accession>
<dbReference type="NCBIfam" id="TIGR01448">
    <property type="entry name" value="recD_rel"/>
    <property type="match status" value="1"/>
</dbReference>
<evidence type="ECO:0000256" key="2">
    <source>
        <dbReference type="ARBA" id="ARBA00022840"/>
    </source>
</evidence>